<reference evidence="1 2" key="2">
    <citation type="journal article" date="2011" name="Stand. Genomic Sci.">
        <title>Complete genome sequence of Isosphaera pallida type strain (IS1B).</title>
        <authorList>
            <consortium name="US DOE Joint Genome Institute (JGI-PGF)"/>
            <person name="Goker M."/>
            <person name="Cleland D."/>
            <person name="Saunders E."/>
            <person name="Lapidus A."/>
            <person name="Nolan M."/>
            <person name="Lucas S."/>
            <person name="Hammon N."/>
            <person name="Deshpande S."/>
            <person name="Cheng J.F."/>
            <person name="Tapia R."/>
            <person name="Han C."/>
            <person name="Goodwin L."/>
            <person name="Pitluck S."/>
            <person name="Liolios K."/>
            <person name="Pagani I."/>
            <person name="Ivanova N."/>
            <person name="Mavromatis K."/>
            <person name="Pati A."/>
            <person name="Chen A."/>
            <person name="Palaniappan K."/>
            <person name="Land M."/>
            <person name="Hauser L."/>
            <person name="Chang Y.J."/>
            <person name="Jeffries C.D."/>
            <person name="Detter J.C."/>
            <person name="Beck B."/>
            <person name="Woyke T."/>
            <person name="Bristow J."/>
            <person name="Eisen J.A."/>
            <person name="Markowitz V."/>
            <person name="Hugenholtz P."/>
            <person name="Kyrpides N.C."/>
            <person name="Klenk H.P."/>
        </authorList>
    </citation>
    <scope>NUCLEOTIDE SEQUENCE [LARGE SCALE GENOMIC DNA]</scope>
    <source>
        <strain evidence="2">ATCC 43644 / DSM 9630 / IS1B</strain>
    </source>
</reference>
<name>E8QY53_ISOPI</name>
<keyword evidence="2" id="KW-1185">Reference proteome</keyword>
<dbReference type="RefSeq" id="WP_013564331.1">
    <property type="nucleotide sequence ID" value="NC_014962.1"/>
</dbReference>
<dbReference type="HOGENOM" id="CLU_1330449_0_0_0"/>
<dbReference type="EMBL" id="CP002353">
    <property type="protein sequence ID" value="ADV62043.1"/>
    <property type="molecule type" value="Genomic_DNA"/>
</dbReference>
<dbReference type="OrthoDB" id="279965at2"/>
<protein>
    <submittedName>
        <fullName evidence="1">Uncharacterized protein</fullName>
    </submittedName>
</protein>
<proteinExistence type="predicted"/>
<dbReference type="Proteomes" id="UP000008631">
    <property type="component" value="Chromosome"/>
</dbReference>
<accession>E8QY53</accession>
<organism evidence="1 2">
    <name type="scientific">Isosphaera pallida (strain ATCC 43644 / DSM 9630 / IS1B)</name>
    <dbReference type="NCBI Taxonomy" id="575540"/>
    <lineage>
        <taxon>Bacteria</taxon>
        <taxon>Pseudomonadati</taxon>
        <taxon>Planctomycetota</taxon>
        <taxon>Planctomycetia</taxon>
        <taxon>Isosphaerales</taxon>
        <taxon>Isosphaeraceae</taxon>
        <taxon>Isosphaera</taxon>
    </lineage>
</organism>
<dbReference type="KEGG" id="ipa:Isop_1458"/>
<dbReference type="AlphaFoldDB" id="E8QY53"/>
<gene>
    <name evidence="1" type="ordered locus">Isop_1458</name>
</gene>
<evidence type="ECO:0000313" key="1">
    <source>
        <dbReference type="EMBL" id="ADV62043.1"/>
    </source>
</evidence>
<reference key="1">
    <citation type="submission" date="2010-11" db="EMBL/GenBank/DDBJ databases">
        <title>The complete sequence of chromosome of Isophaera pallida ATCC 43644.</title>
        <authorList>
            <consortium name="US DOE Joint Genome Institute (JGI-PGF)"/>
            <person name="Lucas S."/>
            <person name="Copeland A."/>
            <person name="Lapidus A."/>
            <person name="Bruce D."/>
            <person name="Goodwin L."/>
            <person name="Pitluck S."/>
            <person name="Kyrpides N."/>
            <person name="Mavromatis K."/>
            <person name="Pagani I."/>
            <person name="Ivanova N."/>
            <person name="Saunders E."/>
            <person name="Brettin T."/>
            <person name="Detter J.C."/>
            <person name="Han C."/>
            <person name="Tapia R."/>
            <person name="Land M."/>
            <person name="Hauser L."/>
            <person name="Markowitz V."/>
            <person name="Cheng J.-F."/>
            <person name="Hugenholtz P."/>
            <person name="Woyke T."/>
            <person name="Wu D."/>
            <person name="Eisen J.A."/>
        </authorList>
    </citation>
    <scope>NUCLEOTIDE SEQUENCE</scope>
    <source>
        <strain>ATCC 43644</strain>
    </source>
</reference>
<dbReference type="InParanoid" id="E8QY53"/>
<sequence>MANRGRVEEECDWADELVRLTELTRRGIARAEARRARRSARVVRLTTPLRRLRVVDSLAMIPRRKRIRRRITSESTARQIAPLALERLFRQRLARIHDCRVPFVVRFSHRPTLRALGRYHRDRCLIRIFPYDAIEGTRSVEDLFEVFLHELAHHLEYTEPDQFGGHGPERHAGLAHSPLFHRIHETLWSRWHAVRQAVPQTVGSSE</sequence>
<evidence type="ECO:0000313" key="2">
    <source>
        <dbReference type="Proteomes" id="UP000008631"/>
    </source>
</evidence>
<dbReference type="eggNOG" id="ENOG502ZPZM">
    <property type="taxonomic scope" value="Bacteria"/>
</dbReference>